<dbReference type="Gene3D" id="3.90.550.10">
    <property type="entry name" value="Spore Coat Polysaccharide Biosynthesis Protein SpsA, Chain A"/>
    <property type="match status" value="1"/>
</dbReference>
<reference evidence="1" key="1">
    <citation type="submission" date="2021-12" db="EMBL/GenBank/DDBJ databases">
        <authorList>
            <person name="Veyrier F.J."/>
        </authorList>
    </citation>
    <scope>NUCLEOTIDE SEQUENCE</scope>
    <source>
        <strain evidence="1">SAG 1488-6</strain>
    </source>
</reference>
<dbReference type="InterPro" id="IPR050587">
    <property type="entry name" value="GNT1/Glycosyltrans_8"/>
</dbReference>
<keyword evidence="2" id="KW-1185">Reference proteome</keyword>
<name>A0ABY4ECL6_VITST</name>
<dbReference type="InterPro" id="IPR002495">
    <property type="entry name" value="Glyco_trans_8"/>
</dbReference>
<dbReference type="Pfam" id="PF01501">
    <property type="entry name" value="Glyco_transf_8"/>
    <property type="match status" value="1"/>
</dbReference>
<dbReference type="EMBL" id="CP091512">
    <property type="protein sequence ID" value="UOO93489.1"/>
    <property type="molecule type" value="Genomic_DNA"/>
</dbReference>
<evidence type="ECO:0000313" key="1">
    <source>
        <dbReference type="EMBL" id="UOO93489.1"/>
    </source>
</evidence>
<sequence>MSPTKTYVTVLTTDHYLPGVLALQQSLLNVDAKYPLLVVASETLEAATLMTLEKLGMQVCVVSALAYHDDVIERMTQDAWPIEVIHSATKLKILSLVDYEKIVYLDSDMIVRANIDDLFDRPHASAVWDWCGQSRMARHQGLNSGLLVIEPNISEYHNALALMDAQVGYDQDVFRALWPHWMDSPHLQLEPTLNVFVMGIEDLIKMRFLAFKDIQVLHYVGNPKPFQIRNFDLSKTLEFLNYLYWEYVNQAYLRLK</sequence>
<evidence type="ECO:0000313" key="2">
    <source>
        <dbReference type="Proteomes" id="UP000832034"/>
    </source>
</evidence>
<dbReference type="InterPro" id="IPR029044">
    <property type="entry name" value="Nucleotide-diphossugar_trans"/>
</dbReference>
<proteinExistence type="predicted"/>
<organism evidence="1 2">
    <name type="scientific">Vitreoscilla stercoraria</name>
    <dbReference type="NCBI Taxonomy" id="61"/>
    <lineage>
        <taxon>Bacteria</taxon>
        <taxon>Pseudomonadati</taxon>
        <taxon>Pseudomonadota</taxon>
        <taxon>Betaproteobacteria</taxon>
        <taxon>Neisseriales</taxon>
        <taxon>Neisseriaceae</taxon>
        <taxon>Vitreoscilla</taxon>
    </lineage>
</organism>
<accession>A0ABY4ECL6</accession>
<dbReference type="RefSeq" id="WP_019958842.1">
    <property type="nucleotide sequence ID" value="NZ_CP091512.1"/>
</dbReference>
<dbReference type="SUPFAM" id="SSF53448">
    <property type="entry name" value="Nucleotide-diphospho-sugar transferases"/>
    <property type="match status" value="1"/>
</dbReference>
<reference evidence="1" key="2">
    <citation type="journal article" date="2022" name="Res Sq">
        <title>Evolution of multicellular longitudinally dividing oral cavity symbionts (Neisseriaceae).</title>
        <authorList>
            <person name="Nyongesa S."/>
            <person name="Weber P."/>
            <person name="Bernet E."/>
            <person name="Pullido F."/>
            <person name="Nieckarz M."/>
            <person name="Delaby M."/>
            <person name="Nieves C."/>
            <person name="Viehboeck T."/>
            <person name="Krause N."/>
            <person name="Rivera-Millot A."/>
            <person name="Nakamura A."/>
            <person name="Vischer N."/>
            <person name="VanNieuwenhze M."/>
            <person name="Brun Y."/>
            <person name="Cava F."/>
            <person name="Bulgheresi S."/>
            <person name="Veyrier F."/>
        </authorList>
    </citation>
    <scope>NUCLEOTIDE SEQUENCE</scope>
    <source>
        <strain evidence="1">SAG 1488-6</strain>
    </source>
</reference>
<dbReference type="PANTHER" id="PTHR11183">
    <property type="entry name" value="GLYCOGENIN SUBFAMILY MEMBER"/>
    <property type="match status" value="1"/>
</dbReference>
<dbReference type="Proteomes" id="UP000832034">
    <property type="component" value="Chromosome"/>
</dbReference>
<protein>
    <submittedName>
        <fullName evidence="1">Uncharacterized protein</fullName>
    </submittedName>
</protein>
<gene>
    <name evidence="1" type="ORF">LVJ81_05550</name>
</gene>